<dbReference type="Pfam" id="PF00664">
    <property type="entry name" value="ABC_membrane"/>
    <property type="match status" value="1"/>
</dbReference>
<dbReference type="GO" id="GO:0005524">
    <property type="term" value="F:ATP binding"/>
    <property type="evidence" value="ECO:0007669"/>
    <property type="project" value="UniProtKB-KW"/>
</dbReference>
<dbReference type="GO" id="GO:0140359">
    <property type="term" value="F:ABC-type transporter activity"/>
    <property type="evidence" value="ECO:0007669"/>
    <property type="project" value="InterPro"/>
</dbReference>
<dbReference type="InterPro" id="IPR003593">
    <property type="entry name" value="AAA+_ATPase"/>
</dbReference>
<name>B1M0B4_METRJ</name>
<dbReference type="InterPro" id="IPR027417">
    <property type="entry name" value="P-loop_NTPase"/>
</dbReference>
<dbReference type="AlphaFoldDB" id="B1M0B4"/>
<evidence type="ECO:0000259" key="11">
    <source>
        <dbReference type="PROSITE" id="PS50929"/>
    </source>
</evidence>
<dbReference type="PANTHER" id="PTHR24221:SF654">
    <property type="entry name" value="ATP-BINDING CASSETTE SUB-FAMILY B MEMBER 6"/>
    <property type="match status" value="1"/>
</dbReference>
<keyword evidence="3 9" id="KW-0812">Transmembrane</keyword>
<feature type="region of interest" description="Disordered" evidence="8">
    <location>
        <begin position="545"/>
        <end position="602"/>
    </location>
</feature>
<organism evidence="12 13">
    <name type="scientific">Methylobacterium radiotolerans (strain ATCC 27329 / DSM 1819 / JCM 2831 / NBRC 15690 / NCIMB 10815 / 0-1)</name>
    <dbReference type="NCBI Taxonomy" id="426355"/>
    <lineage>
        <taxon>Bacteria</taxon>
        <taxon>Pseudomonadati</taxon>
        <taxon>Pseudomonadota</taxon>
        <taxon>Alphaproteobacteria</taxon>
        <taxon>Hyphomicrobiales</taxon>
        <taxon>Methylobacteriaceae</taxon>
        <taxon>Methylobacterium</taxon>
    </lineage>
</organism>
<dbReference type="Pfam" id="PF00005">
    <property type="entry name" value="ABC_tran"/>
    <property type="match status" value="1"/>
</dbReference>
<keyword evidence="6 9" id="KW-1133">Transmembrane helix</keyword>
<evidence type="ECO:0000256" key="6">
    <source>
        <dbReference type="ARBA" id="ARBA00022989"/>
    </source>
</evidence>
<keyword evidence="7 9" id="KW-0472">Membrane</keyword>
<keyword evidence="4" id="KW-0547">Nucleotide-binding</keyword>
<feature type="domain" description="ABC transporter" evidence="10">
    <location>
        <begin position="337"/>
        <end position="569"/>
    </location>
</feature>
<evidence type="ECO:0000256" key="4">
    <source>
        <dbReference type="ARBA" id="ARBA00022741"/>
    </source>
</evidence>
<feature type="transmembrane region" description="Helical" evidence="9">
    <location>
        <begin position="20"/>
        <end position="42"/>
    </location>
</feature>
<dbReference type="SUPFAM" id="SSF90123">
    <property type="entry name" value="ABC transporter transmembrane region"/>
    <property type="match status" value="1"/>
</dbReference>
<dbReference type="OrthoDB" id="9804259at2"/>
<feature type="domain" description="ABC transmembrane type-1" evidence="11">
    <location>
        <begin position="21"/>
        <end position="304"/>
    </location>
</feature>
<evidence type="ECO:0000313" key="13">
    <source>
        <dbReference type="Proteomes" id="UP000006589"/>
    </source>
</evidence>
<dbReference type="PROSITE" id="PS50893">
    <property type="entry name" value="ABC_TRANSPORTER_2"/>
    <property type="match status" value="1"/>
</dbReference>
<dbReference type="GO" id="GO:0005886">
    <property type="term" value="C:plasma membrane"/>
    <property type="evidence" value="ECO:0007669"/>
    <property type="project" value="UniProtKB-SubCell"/>
</dbReference>
<dbReference type="EMBL" id="CP001001">
    <property type="protein sequence ID" value="ACB26025.1"/>
    <property type="molecule type" value="Genomic_DNA"/>
</dbReference>
<dbReference type="InterPro" id="IPR039421">
    <property type="entry name" value="Type_1_exporter"/>
</dbReference>
<evidence type="ECO:0000256" key="2">
    <source>
        <dbReference type="ARBA" id="ARBA00005417"/>
    </source>
</evidence>
<dbReference type="InterPro" id="IPR017871">
    <property type="entry name" value="ABC_transporter-like_CS"/>
</dbReference>
<evidence type="ECO:0000256" key="9">
    <source>
        <dbReference type="SAM" id="Phobius"/>
    </source>
</evidence>
<proteinExistence type="inferred from homology"/>
<feature type="transmembrane region" description="Helical" evidence="9">
    <location>
        <begin position="130"/>
        <end position="153"/>
    </location>
</feature>
<dbReference type="HOGENOM" id="CLU_000604_84_3_5"/>
<dbReference type="PROSITE" id="PS00211">
    <property type="entry name" value="ABC_TRANSPORTER_1"/>
    <property type="match status" value="1"/>
</dbReference>
<evidence type="ECO:0000256" key="8">
    <source>
        <dbReference type="SAM" id="MobiDB-lite"/>
    </source>
</evidence>
<dbReference type="InterPro" id="IPR003439">
    <property type="entry name" value="ABC_transporter-like_ATP-bd"/>
</dbReference>
<dbReference type="GeneID" id="6140111"/>
<dbReference type="Proteomes" id="UP000006589">
    <property type="component" value="Chromosome"/>
</dbReference>
<dbReference type="InterPro" id="IPR036640">
    <property type="entry name" value="ABC1_TM_sf"/>
</dbReference>
<protein>
    <submittedName>
        <fullName evidence="12">ABC transporter related</fullName>
    </submittedName>
</protein>
<dbReference type="STRING" id="426355.Mrad2831_4053"/>
<evidence type="ECO:0000259" key="10">
    <source>
        <dbReference type="PROSITE" id="PS50893"/>
    </source>
</evidence>
<keyword evidence="5" id="KW-0067">ATP-binding</keyword>
<gene>
    <name evidence="12" type="ordered locus">Mrad2831_4053</name>
</gene>
<evidence type="ECO:0000256" key="1">
    <source>
        <dbReference type="ARBA" id="ARBA00004651"/>
    </source>
</evidence>
<dbReference type="SUPFAM" id="SSF52540">
    <property type="entry name" value="P-loop containing nucleoside triphosphate hydrolases"/>
    <property type="match status" value="1"/>
</dbReference>
<dbReference type="RefSeq" id="WP_012320981.1">
    <property type="nucleotide sequence ID" value="NC_010505.1"/>
</dbReference>
<dbReference type="InterPro" id="IPR011527">
    <property type="entry name" value="ABC1_TM_dom"/>
</dbReference>
<feature type="transmembrane region" description="Helical" evidence="9">
    <location>
        <begin position="238"/>
        <end position="264"/>
    </location>
</feature>
<feature type="transmembrane region" description="Helical" evidence="9">
    <location>
        <begin position="54"/>
        <end position="71"/>
    </location>
</feature>
<comment type="subcellular location">
    <subcellularLocation>
        <location evidence="1">Cell membrane</location>
        <topology evidence="1">Multi-pass membrane protein</topology>
    </subcellularLocation>
</comment>
<evidence type="ECO:0000313" key="12">
    <source>
        <dbReference type="EMBL" id="ACB26025.1"/>
    </source>
</evidence>
<accession>B1M0B4</accession>
<dbReference type="GO" id="GO:0016887">
    <property type="term" value="F:ATP hydrolysis activity"/>
    <property type="evidence" value="ECO:0007669"/>
    <property type="project" value="InterPro"/>
</dbReference>
<reference evidence="12 13" key="1">
    <citation type="submission" date="2008-03" db="EMBL/GenBank/DDBJ databases">
        <title>Complete sequence of chromosome of Methylobacterium radiotolerans JCM 2831.</title>
        <authorList>
            <consortium name="US DOE Joint Genome Institute"/>
            <person name="Copeland A."/>
            <person name="Lucas S."/>
            <person name="Lapidus A."/>
            <person name="Glavina del Rio T."/>
            <person name="Dalin E."/>
            <person name="Tice H."/>
            <person name="Bruce D."/>
            <person name="Goodwin L."/>
            <person name="Pitluck S."/>
            <person name="Kiss H."/>
            <person name="Brettin T."/>
            <person name="Detter J.C."/>
            <person name="Han C."/>
            <person name="Kuske C.R."/>
            <person name="Schmutz J."/>
            <person name="Larimer F."/>
            <person name="Land M."/>
            <person name="Hauser L."/>
            <person name="Kyrpides N."/>
            <person name="Mikhailova N."/>
            <person name="Marx C.J."/>
            <person name="Richardson P."/>
        </authorList>
    </citation>
    <scope>NUCLEOTIDE SEQUENCE [LARGE SCALE GENOMIC DNA]</scope>
    <source>
        <strain evidence="13">ATCC 27329 / DSM 1819 / JCM 2831 / NBRC 15690 / NCIMB 10815 / 0-1</strain>
    </source>
</reference>
<comment type="similarity">
    <text evidence="2">Belongs to the ABC transporter superfamily.</text>
</comment>
<dbReference type="KEGG" id="mrd:Mrad2831_4053"/>
<evidence type="ECO:0000256" key="7">
    <source>
        <dbReference type="ARBA" id="ARBA00023136"/>
    </source>
</evidence>
<dbReference type="Gene3D" id="1.20.1560.10">
    <property type="entry name" value="ABC transporter type 1, transmembrane domain"/>
    <property type="match status" value="1"/>
</dbReference>
<feature type="transmembrane region" description="Helical" evidence="9">
    <location>
        <begin position="159"/>
        <end position="178"/>
    </location>
</feature>
<sequence length="602" mass="63577">MAPILRSLLRAYWHEARWTILLVLAATLAGAVAAVSAPYLFSRAVDALARGPDTAAALHLLLLYAVLYGVARACGQAARFMAFLSAERLGVIANAAFFARLLRKTPAFFLDHNPAEVGSARQEGARTLNVVTQLAIGGLLPGAVQIGVGAALLGSLLNWETAAIVLVYGAIVIGLDYLRIGRVRPFLDAAMERGQENARLVGNAITLIDTLRQTRGEAWISARFAAGAADAYANWRRFALASGVFSGALGAAAALQLAVTFLMLLPRYEAGLLSVGDIVLFNTMLIQLSEPFHLVGMAIKETAEAAARFRPLARMWAAPEEAEPSDPLPYRGAEGTIAFEAVGFRYPNGRGVADLSFTARRGRPTFLVGETGSGKSTVLKMLLKGLAPTEGRILVDGVDLARVRSGDWFAHVGVVPQDVMLLNDTLAVNIVLGRPFDAARLRAAAERASILARVEAMPEGFETVVGERGLKLSGGERQRIAIARALYADPSVLVLDEASSALDAETERQVMDGLRGQADRLTIVAVTHRMASVRDGDQVVRLASDRAGRAGPGGGRLTPGPAADGRATPSAGQGVCGSSAAEPRARAGTRGMVAPGRRCHRG</sequence>
<dbReference type="PANTHER" id="PTHR24221">
    <property type="entry name" value="ATP-BINDING CASSETTE SUB-FAMILY B"/>
    <property type="match status" value="1"/>
</dbReference>
<dbReference type="Gene3D" id="3.40.50.300">
    <property type="entry name" value="P-loop containing nucleotide triphosphate hydrolases"/>
    <property type="match status" value="1"/>
</dbReference>
<evidence type="ECO:0000256" key="3">
    <source>
        <dbReference type="ARBA" id="ARBA00022692"/>
    </source>
</evidence>
<dbReference type="eggNOG" id="COG1132">
    <property type="taxonomic scope" value="Bacteria"/>
</dbReference>
<dbReference type="SMART" id="SM00382">
    <property type="entry name" value="AAA"/>
    <property type="match status" value="1"/>
</dbReference>
<dbReference type="PROSITE" id="PS50929">
    <property type="entry name" value="ABC_TM1F"/>
    <property type="match status" value="1"/>
</dbReference>
<evidence type="ECO:0000256" key="5">
    <source>
        <dbReference type="ARBA" id="ARBA00022840"/>
    </source>
</evidence>